<reference evidence="2" key="3">
    <citation type="journal article" date="2017" name="Nature">
        <title>Genome sequence of the progenitor of the wheat D genome Aegilops tauschii.</title>
        <authorList>
            <person name="Luo M.C."/>
            <person name="Gu Y.Q."/>
            <person name="Puiu D."/>
            <person name="Wang H."/>
            <person name="Twardziok S.O."/>
            <person name="Deal K.R."/>
            <person name="Huo N."/>
            <person name="Zhu T."/>
            <person name="Wang L."/>
            <person name="Wang Y."/>
            <person name="McGuire P.E."/>
            <person name="Liu S."/>
            <person name="Long H."/>
            <person name="Ramasamy R.K."/>
            <person name="Rodriguez J.C."/>
            <person name="Van S.L."/>
            <person name="Yuan L."/>
            <person name="Wang Z."/>
            <person name="Xia Z."/>
            <person name="Xiao L."/>
            <person name="Anderson O.D."/>
            <person name="Ouyang S."/>
            <person name="Liang Y."/>
            <person name="Zimin A.V."/>
            <person name="Pertea G."/>
            <person name="Qi P."/>
            <person name="Bennetzen J.L."/>
            <person name="Dai X."/>
            <person name="Dawson M.W."/>
            <person name="Muller H.G."/>
            <person name="Kugler K."/>
            <person name="Rivarola-Duarte L."/>
            <person name="Spannagl M."/>
            <person name="Mayer K.F.X."/>
            <person name="Lu F.H."/>
            <person name="Bevan M.W."/>
            <person name="Leroy P."/>
            <person name="Li P."/>
            <person name="You F.M."/>
            <person name="Sun Q."/>
            <person name="Liu Z."/>
            <person name="Lyons E."/>
            <person name="Wicker T."/>
            <person name="Salzberg S.L."/>
            <person name="Devos K.M."/>
            <person name="Dvorak J."/>
        </authorList>
    </citation>
    <scope>NUCLEOTIDE SEQUENCE [LARGE SCALE GENOMIC DNA]</scope>
    <source>
        <strain evidence="2">cv. AL8/78</strain>
    </source>
</reference>
<feature type="region of interest" description="Disordered" evidence="1">
    <location>
        <begin position="1"/>
        <end position="37"/>
    </location>
</feature>
<keyword evidence="3" id="KW-1185">Reference proteome</keyword>
<proteinExistence type="predicted"/>
<sequence>RLGFNRAARRCSSLHQEAIGHGDPGARAPSQARAAPG</sequence>
<name>A0A453AY95_AEGTS</name>
<evidence type="ECO:0000256" key="1">
    <source>
        <dbReference type="SAM" id="MobiDB-lite"/>
    </source>
</evidence>
<dbReference type="Gramene" id="AET2Gv20302500.9">
    <property type="protein sequence ID" value="AET2Gv20302500.9"/>
    <property type="gene ID" value="AET2Gv20302500"/>
</dbReference>
<reference evidence="2" key="4">
    <citation type="submission" date="2019-03" db="UniProtKB">
        <authorList>
            <consortium name="EnsemblPlants"/>
        </authorList>
    </citation>
    <scope>IDENTIFICATION</scope>
</reference>
<evidence type="ECO:0000313" key="3">
    <source>
        <dbReference type="Proteomes" id="UP000015105"/>
    </source>
</evidence>
<reference evidence="3" key="1">
    <citation type="journal article" date="2014" name="Science">
        <title>Ancient hybridizations among the ancestral genomes of bread wheat.</title>
        <authorList>
            <consortium name="International Wheat Genome Sequencing Consortium,"/>
            <person name="Marcussen T."/>
            <person name="Sandve S.R."/>
            <person name="Heier L."/>
            <person name="Spannagl M."/>
            <person name="Pfeifer M."/>
            <person name="Jakobsen K.S."/>
            <person name="Wulff B.B."/>
            <person name="Steuernagel B."/>
            <person name="Mayer K.F."/>
            <person name="Olsen O.A."/>
        </authorList>
    </citation>
    <scope>NUCLEOTIDE SEQUENCE [LARGE SCALE GENOMIC DNA]</scope>
    <source>
        <strain evidence="3">cv. AL8/78</strain>
    </source>
</reference>
<reference evidence="3" key="2">
    <citation type="journal article" date="2017" name="Nat. Plants">
        <title>The Aegilops tauschii genome reveals multiple impacts of transposons.</title>
        <authorList>
            <person name="Zhao G."/>
            <person name="Zou C."/>
            <person name="Li K."/>
            <person name="Wang K."/>
            <person name="Li T."/>
            <person name="Gao L."/>
            <person name="Zhang X."/>
            <person name="Wang H."/>
            <person name="Yang Z."/>
            <person name="Liu X."/>
            <person name="Jiang W."/>
            <person name="Mao L."/>
            <person name="Kong X."/>
            <person name="Jiao Y."/>
            <person name="Jia J."/>
        </authorList>
    </citation>
    <scope>NUCLEOTIDE SEQUENCE [LARGE SCALE GENOMIC DNA]</scope>
    <source>
        <strain evidence="3">cv. AL8/78</strain>
    </source>
</reference>
<dbReference type="AlphaFoldDB" id="A0A453AY95"/>
<reference evidence="2" key="5">
    <citation type="journal article" date="2021" name="G3 (Bethesda)">
        <title>Aegilops tauschii genome assembly Aet v5.0 features greater sequence contiguity and improved annotation.</title>
        <authorList>
            <person name="Wang L."/>
            <person name="Zhu T."/>
            <person name="Rodriguez J.C."/>
            <person name="Deal K.R."/>
            <person name="Dubcovsky J."/>
            <person name="McGuire P.E."/>
            <person name="Lux T."/>
            <person name="Spannagl M."/>
            <person name="Mayer K.F.X."/>
            <person name="Baldrich P."/>
            <person name="Meyers B.C."/>
            <person name="Huo N."/>
            <person name="Gu Y.Q."/>
            <person name="Zhou H."/>
            <person name="Devos K.M."/>
            <person name="Bennetzen J.L."/>
            <person name="Unver T."/>
            <person name="Budak H."/>
            <person name="Gulick P.J."/>
            <person name="Galiba G."/>
            <person name="Kalapos B."/>
            <person name="Nelson D.R."/>
            <person name="Li P."/>
            <person name="You F.M."/>
            <person name="Luo M.C."/>
            <person name="Dvorak J."/>
        </authorList>
    </citation>
    <scope>NUCLEOTIDE SEQUENCE [LARGE SCALE GENOMIC DNA]</scope>
    <source>
        <strain evidence="2">cv. AL8/78</strain>
    </source>
</reference>
<accession>A0A453AY95</accession>
<dbReference type="EnsemblPlants" id="AET2Gv20302500.9">
    <property type="protein sequence ID" value="AET2Gv20302500.9"/>
    <property type="gene ID" value="AET2Gv20302500"/>
</dbReference>
<organism evidence="2 3">
    <name type="scientific">Aegilops tauschii subsp. strangulata</name>
    <name type="common">Goatgrass</name>
    <dbReference type="NCBI Taxonomy" id="200361"/>
    <lineage>
        <taxon>Eukaryota</taxon>
        <taxon>Viridiplantae</taxon>
        <taxon>Streptophyta</taxon>
        <taxon>Embryophyta</taxon>
        <taxon>Tracheophyta</taxon>
        <taxon>Spermatophyta</taxon>
        <taxon>Magnoliopsida</taxon>
        <taxon>Liliopsida</taxon>
        <taxon>Poales</taxon>
        <taxon>Poaceae</taxon>
        <taxon>BOP clade</taxon>
        <taxon>Pooideae</taxon>
        <taxon>Triticodae</taxon>
        <taxon>Triticeae</taxon>
        <taxon>Triticinae</taxon>
        <taxon>Aegilops</taxon>
    </lineage>
</organism>
<protein>
    <submittedName>
        <fullName evidence="2">Uncharacterized protein</fullName>
    </submittedName>
</protein>
<evidence type="ECO:0000313" key="2">
    <source>
        <dbReference type="EnsemblPlants" id="AET2Gv20302500.9"/>
    </source>
</evidence>
<dbReference type="Proteomes" id="UP000015105">
    <property type="component" value="Chromosome 2D"/>
</dbReference>